<dbReference type="Proteomes" id="UP000597444">
    <property type="component" value="Unassembled WGS sequence"/>
</dbReference>
<gene>
    <name evidence="2" type="ORF">KSF_022930</name>
</gene>
<sequence>MVIHRDKLRWLFWLRWKMFLRAFTRGSGRIMVIIGRVLALLAGLSIGGTIAVLSFLAYRFFPTPANTEVTFLVLTGIYVVWAVLPLLEFNVNEGLDPSKLSLFPLTRAELMVSMVLSTVLDLPMIGVFLVLVALVAGWATSFPLALIALLGALVFYVQLVGISQLVLALLMRTLQSRRFRDVMTVVLIILLSSSGILWQFLARGVASDSFIASLQHASISSYLQWLPPGMVARSIQQAVAGNWSMSLLWLVISLLMGVLVLYLWQLVVERSLIASESDGAAKTVRQRKSVVTVGQSWQVQSRNPLARLLPGPVVAIMVKDFKYFRRDPQLQATLVQSVVTILLTGAYIIFTGVQSGGDSRGFFHFIGPWAVMVAPLLMMLSLYSLSYNVLGVERQSLTALFLFPVEPKYILWGKNLTVFIVGGVEMVLLVLVAAFLTQAWEFVLPALAIGLAAIATILGCGNFTSVFFPQRMKVAFRGFQSSANLSAEGGCLRALMSMVAFYTMLIVLAPVEAGLILPVIFHAQWWWLISIPLSLVYAGAIYYGVTALVAPRILAKAPEILAATTRE</sequence>
<feature type="transmembrane region" description="Helical" evidence="1">
    <location>
        <begin position="499"/>
        <end position="521"/>
    </location>
</feature>
<comment type="caution">
    <text evidence="2">The sequence shown here is derived from an EMBL/GenBank/DDBJ whole genome shotgun (WGS) entry which is preliminary data.</text>
</comment>
<evidence type="ECO:0000256" key="1">
    <source>
        <dbReference type="SAM" id="Phobius"/>
    </source>
</evidence>
<dbReference type="RefSeq" id="WP_220203092.1">
    <property type="nucleotide sequence ID" value="NZ_BNJK01000001.1"/>
</dbReference>
<accession>A0A8J3N1G9</accession>
<dbReference type="EMBL" id="BNJK01000001">
    <property type="protein sequence ID" value="GHO92245.1"/>
    <property type="molecule type" value="Genomic_DNA"/>
</dbReference>
<keyword evidence="1" id="KW-0472">Membrane</keyword>
<feature type="transmembrane region" description="Helical" evidence="1">
    <location>
        <begin position="442"/>
        <end position="468"/>
    </location>
</feature>
<feature type="transmembrane region" description="Helical" evidence="1">
    <location>
        <begin position="332"/>
        <end position="350"/>
    </location>
</feature>
<dbReference type="AlphaFoldDB" id="A0A8J3N1G9"/>
<evidence type="ECO:0000313" key="3">
    <source>
        <dbReference type="Proteomes" id="UP000597444"/>
    </source>
</evidence>
<feature type="transmembrane region" description="Helical" evidence="1">
    <location>
        <begin position="362"/>
        <end position="385"/>
    </location>
</feature>
<feature type="transmembrane region" description="Helical" evidence="1">
    <location>
        <begin position="243"/>
        <end position="264"/>
    </location>
</feature>
<feature type="transmembrane region" description="Helical" evidence="1">
    <location>
        <begin position="110"/>
        <end position="138"/>
    </location>
</feature>
<feature type="transmembrane region" description="Helical" evidence="1">
    <location>
        <begin position="144"/>
        <end position="170"/>
    </location>
</feature>
<feature type="transmembrane region" description="Helical" evidence="1">
    <location>
        <begin position="527"/>
        <end position="550"/>
    </location>
</feature>
<organism evidence="2 3">
    <name type="scientific">Reticulibacter mediterranei</name>
    <dbReference type="NCBI Taxonomy" id="2778369"/>
    <lineage>
        <taxon>Bacteria</taxon>
        <taxon>Bacillati</taxon>
        <taxon>Chloroflexota</taxon>
        <taxon>Ktedonobacteria</taxon>
        <taxon>Ktedonobacterales</taxon>
        <taxon>Reticulibacteraceae</taxon>
        <taxon>Reticulibacter</taxon>
    </lineage>
</organism>
<evidence type="ECO:0000313" key="2">
    <source>
        <dbReference type="EMBL" id="GHO92245.1"/>
    </source>
</evidence>
<feature type="transmembrane region" description="Helical" evidence="1">
    <location>
        <begin position="182"/>
        <end position="201"/>
    </location>
</feature>
<reference evidence="2" key="1">
    <citation type="submission" date="2020-10" db="EMBL/GenBank/DDBJ databases">
        <title>Taxonomic study of unclassified bacteria belonging to the class Ktedonobacteria.</title>
        <authorList>
            <person name="Yabe S."/>
            <person name="Wang C.M."/>
            <person name="Zheng Y."/>
            <person name="Sakai Y."/>
            <person name="Cavaletti L."/>
            <person name="Monciardini P."/>
            <person name="Donadio S."/>
        </authorList>
    </citation>
    <scope>NUCLEOTIDE SEQUENCE</scope>
    <source>
        <strain evidence="2">ID150040</strain>
    </source>
</reference>
<keyword evidence="1" id="KW-0812">Transmembrane</keyword>
<feature type="transmembrane region" description="Helical" evidence="1">
    <location>
        <begin position="416"/>
        <end position="436"/>
    </location>
</feature>
<protein>
    <submittedName>
        <fullName evidence="2">Uncharacterized protein</fullName>
    </submittedName>
</protein>
<name>A0A8J3N1G9_9CHLR</name>
<keyword evidence="1" id="KW-1133">Transmembrane helix</keyword>
<keyword evidence="3" id="KW-1185">Reference proteome</keyword>
<feature type="transmembrane region" description="Helical" evidence="1">
    <location>
        <begin position="69"/>
        <end position="89"/>
    </location>
</feature>
<feature type="transmembrane region" description="Helical" evidence="1">
    <location>
        <begin position="30"/>
        <end position="57"/>
    </location>
</feature>
<proteinExistence type="predicted"/>